<comment type="caution">
    <text evidence="2">The sequence shown here is derived from an EMBL/GenBank/DDBJ whole genome shotgun (WGS) entry which is preliminary data.</text>
</comment>
<dbReference type="PIRSF" id="PIRSF024492">
    <property type="entry name" value="UCP024492"/>
    <property type="match status" value="1"/>
</dbReference>
<organism evidence="2">
    <name type="scientific">candidate division WOR-3 bacterium</name>
    <dbReference type="NCBI Taxonomy" id="2052148"/>
    <lineage>
        <taxon>Bacteria</taxon>
        <taxon>Bacteria division WOR-3</taxon>
    </lineage>
</organism>
<dbReference type="InterPro" id="IPR007438">
    <property type="entry name" value="DUF488"/>
</dbReference>
<gene>
    <name evidence="2" type="ORF">ENG67_04465</name>
</gene>
<accession>A0A7C0XB98</accession>
<evidence type="ECO:0000313" key="2">
    <source>
        <dbReference type="EMBL" id="HDM90444.1"/>
    </source>
</evidence>
<dbReference type="PANTHER" id="PTHR39337">
    <property type="entry name" value="BLR5642 PROTEIN"/>
    <property type="match status" value="1"/>
</dbReference>
<feature type="region of interest" description="Disordered" evidence="1">
    <location>
        <begin position="157"/>
        <end position="177"/>
    </location>
</feature>
<evidence type="ECO:0000256" key="1">
    <source>
        <dbReference type="SAM" id="MobiDB-lite"/>
    </source>
</evidence>
<name>A0A7C0XB98_UNCW3</name>
<dbReference type="Proteomes" id="UP000885931">
    <property type="component" value="Unassembled WGS sequence"/>
</dbReference>
<dbReference type="AlphaFoldDB" id="A0A7C0XB98"/>
<protein>
    <submittedName>
        <fullName evidence="2">DUF488 domain-containing protein</fullName>
    </submittedName>
</protein>
<reference evidence="2" key="1">
    <citation type="journal article" date="2020" name="mSystems">
        <title>Genome- and Community-Level Interaction Insights into Carbon Utilization and Element Cycling Functions of Hydrothermarchaeota in Hydrothermal Sediment.</title>
        <authorList>
            <person name="Zhou Z."/>
            <person name="Liu Y."/>
            <person name="Xu W."/>
            <person name="Pan J."/>
            <person name="Luo Z.H."/>
            <person name="Li M."/>
        </authorList>
    </citation>
    <scope>NUCLEOTIDE SEQUENCE [LARGE SCALE GENOMIC DNA]</scope>
    <source>
        <strain evidence="2">HyVt-237</strain>
    </source>
</reference>
<proteinExistence type="predicted"/>
<dbReference type="InterPro" id="IPR014519">
    <property type="entry name" value="UCP024492"/>
</dbReference>
<sequence>MKLEVYTIGHSTRSLEELIQILAEYGVEAVVDVRRFPRSRKYPHFNRENLKEALEKRGIDYFWLGDSLGGMRRARKYKGQPWGGYREHMETEEFKKGLEELIETALKKKTAILCAERLYFRCHRLLISEKLVEMGAKVIHIIDPGKTYEHRLREKGTSLFPDHEPQSKLHEGGPETL</sequence>
<dbReference type="Pfam" id="PF04343">
    <property type="entry name" value="DUF488"/>
    <property type="match status" value="1"/>
</dbReference>
<dbReference type="EMBL" id="DRBW01000173">
    <property type="protein sequence ID" value="HDM90444.1"/>
    <property type="molecule type" value="Genomic_DNA"/>
</dbReference>
<dbReference type="PANTHER" id="PTHR39337:SF1">
    <property type="entry name" value="BLR5642 PROTEIN"/>
    <property type="match status" value="1"/>
</dbReference>